<dbReference type="SUPFAM" id="SSF88946">
    <property type="entry name" value="Sigma2 domain of RNA polymerase sigma factors"/>
    <property type="match status" value="1"/>
</dbReference>
<dbReference type="GO" id="GO:0006352">
    <property type="term" value="P:DNA-templated transcription initiation"/>
    <property type="evidence" value="ECO:0007669"/>
    <property type="project" value="InterPro"/>
</dbReference>
<evidence type="ECO:0000256" key="2">
    <source>
        <dbReference type="ARBA" id="ARBA00023082"/>
    </source>
</evidence>
<evidence type="ECO:0000256" key="1">
    <source>
        <dbReference type="ARBA" id="ARBA00023015"/>
    </source>
</evidence>
<organism evidence="5 6">
    <name type="scientific">Labilithrix luteola</name>
    <dbReference type="NCBI Taxonomy" id="1391654"/>
    <lineage>
        <taxon>Bacteria</taxon>
        <taxon>Pseudomonadati</taxon>
        <taxon>Myxococcota</taxon>
        <taxon>Polyangia</taxon>
        <taxon>Polyangiales</taxon>
        <taxon>Labilitrichaceae</taxon>
        <taxon>Labilithrix</taxon>
    </lineage>
</organism>
<proteinExistence type="predicted"/>
<dbReference type="Gene3D" id="1.10.1740.10">
    <property type="match status" value="1"/>
</dbReference>
<evidence type="ECO:0000313" key="6">
    <source>
        <dbReference type="Proteomes" id="UP000064967"/>
    </source>
</evidence>
<protein>
    <recommendedName>
        <fullName evidence="7">RNA polymerase sigma-70 region 2 domain-containing protein</fullName>
    </recommendedName>
</protein>
<dbReference type="RefSeq" id="WP_146654164.1">
    <property type="nucleotide sequence ID" value="NZ_CP012333.1"/>
</dbReference>
<evidence type="ECO:0000313" key="5">
    <source>
        <dbReference type="EMBL" id="AKV03384.1"/>
    </source>
</evidence>
<dbReference type="PANTHER" id="PTHR43133">
    <property type="entry name" value="RNA POLYMERASE ECF-TYPE SIGMA FACTO"/>
    <property type="match status" value="1"/>
</dbReference>
<keyword evidence="6" id="KW-1185">Reference proteome</keyword>
<name>A0A0K1QCB1_9BACT</name>
<dbReference type="PANTHER" id="PTHR43133:SF8">
    <property type="entry name" value="RNA POLYMERASE SIGMA FACTOR HI_1459-RELATED"/>
    <property type="match status" value="1"/>
</dbReference>
<dbReference type="InterPro" id="IPR013325">
    <property type="entry name" value="RNA_pol_sigma_r2"/>
</dbReference>
<gene>
    <name evidence="5" type="ORF">AKJ09_10047</name>
</gene>
<dbReference type="KEGG" id="llu:AKJ09_10047"/>
<evidence type="ECO:0000256" key="4">
    <source>
        <dbReference type="ARBA" id="ARBA00023163"/>
    </source>
</evidence>
<evidence type="ECO:0008006" key="7">
    <source>
        <dbReference type="Google" id="ProtNLM"/>
    </source>
</evidence>
<dbReference type="AlphaFoldDB" id="A0A0K1QCB1"/>
<dbReference type="InterPro" id="IPR039425">
    <property type="entry name" value="RNA_pol_sigma-70-like"/>
</dbReference>
<keyword evidence="3" id="KW-0238">DNA-binding</keyword>
<dbReference type="GO" id="GO:0003677">
    <property type="term" value="F:DNA binding"/>
    <property type="evidence" value="ECO:0007669"/>
    <property type="project" value="UniProtKB-KW"/>
</dbReference>
<evidence type="ECO:0000256" key="3">
    <source>
        <dbReference type="ARBA" id="ARBA00023125"/>
    </source>
</evidence>
<dbReference type="STRING" id="1391654.AKJ09_10047"/>
<sequence length="189" mass="21475">MDLDAFLPAIVARDTRAFGQWMARAEGRMRESLRSFATVVDVESVLQEALLRVWHVAPRFVPDGRPDGLVRLGIRIARNLAISELRRTRARPVEDDELERVMADDEPSEVSSPDPMLRKVIAECHDKLPEKPRQALDARVRSEGRSEDLDLASQLGMRLNTFLQNFGRARRLLAECLRKHGIALPELET</sequence>
<dbReference type="GO" id="GO:0016987">
    <property type="term" value="F:sigma factor activity"/>
    <property type="evidence" value="ECO:0007669"/>
    <property type="project" value="UniProtKB-KW"/>
</dbReference>
<dbReference type="OrthoDB" id="5508340at2"/>
<keyword evidence="1" id="KW-0805">Transcription regulation</keyword>
<keyword evidence="2" id="KW-0731">Sigma factor</keyword>
<dbReference type="Proteomes" id="UP000064967">
    <property type="component" value="Chromosome"/>
</dbReference>
<keyword evidence="4" id="KW-0804">Transcription</keyword>
<dbReference type="EMBL" id="CP012333">
    <property type="protein sequence ID" value="AKV03384.1"/>
    <property type="molecule type" value="Genomic_DNA"/>
</dbReference>
<reference evidence="5 6" key="1">
    <citation type="submission" date="2015-08" db="EMBL/GenBank/DDBJ databases">
        <authorList>
            <person name="Babu N.S."/>
            <person name="Beckwith C.J."/>
            <person name="Beseler K.G."/>
            <person name="Brison A."/>
            <person name="Carone J.V."/>
            <person name="Caskin T.P."/>
            <person name="Diamond M."/>
            <person name="Durham M.E."/>
            <person name="Foxe J.M."/>
            <person name="Go M."/>
            <person name="Henderson B.A."/>
            <person name="Jones I.B."/>
            <person name="McGettigan J.A."/>
            <person name="Micheletti S.J."/>
            <person name="Nasrallah M.E."/>
            <person name="Ortiz D."/>
            <person name="Piller C.R."/>
            <person name="Privatt S.R."/>
            <person name="Schneider S.L."/>
            <person name="Sharp S."/>
            <person name="Smith T.C."/>
            <person name="Stanton J.D."/>
            <person name="Ullery H.E."/>
            <person name="Wilson R.J."/>
            <person name="Serrano M.G."/>
            <person name="Buck G."/>
            <person name="Lee V."/>
            <person name="Wang Y."/>
            <person name="Carvalho R."/>
            <person name="Voegtly L."/>
            <person name="Shi R."/>
            <person name="Duckworth R."/>
            <person name="Johnson A."/>
            <person name="Loviza R."/>
            <person name="Walstead R."/>
            <person name="Shah Z."/>
            <person name="Kiflezghi M."/>
            <person name="Wade K."/>
            <person name="Ball S.L."/>
            <person name="Bradley K.W."/>
            <person name="Asai D.J."/>
            <person name="Bowman C.A."/>
            <person name="Russell D.A."/>
            <person name="Pope W.H."/>
            <person name="Jacobs-Sera D."/>
            <person name="Hendrix R.W."/>
            <person name="Hatfull G.F."/>
        </authorList>
    </citation>
    <scope>NUCLEOTIDE SEQUENCE [LARGE SCALE GENOMIC DNA]</scope>
    <source>
        <strain evidence="5 6">DSM 27648</strain>
    </source>
</reference>
<accession>A0A0K1QCB1</accession>